<dbReference type="AlphaFoldDB" id="J3LS72"/>
<sequence>MAGGGASASITVGKSTRLLLVLALVAAAAAAPRVVGADNVDGGDQGAARAAGRALLQAGAGTWGAARWAAGAARICLSPRLDRYSTCACAVSDPGSSTAFGNLARRPSQHQKPMHVCANDTYIHSFIRIDIVMRIYTVAFVFMWRLCDSAHLNSKEIV</sequence>
<keyword evidence="3" id="KW-1185">Reference proteome</keyword>
<reference evidence="2" key="2">
    <citation type="submission" date="2013-04" db="UniProtKB">
        <authorList>
            <consortium name="EnsemblPlants"/>
        </authorList>
    </citation>
    <scope>IDENTIFICATION</scope>
</reference>
<feature type="chain" id="PRO_5003772963" evidence="1">
    <location>
        <begin position="38"/>
        <end position="158"/>
    </location>
</feature>
<name>J3LS72_ORYBR</name>
<dbReference type="Gramene" id="OB03G38980.1">
    <property type="protein sequence ID" value="OB03G38980.1"/>
    <property type="gene ID" value="OB03G38980"/>
</dbReference>
<feature type="signal peptide" evidence="1">
    <location>
        <begin position="1"/>
        <end position="37"/>
    </location>
</feature>
<dbReference type="EnsemblPlants" id="OB03G38980.1">
    <property type="protein sequence ID" value="OB03G38980.1"/>
    <property type="gene ID" value="OB03G38980"/>
</dbReference>
<dbReference type="HOGENOM" id="CLU_1671994_0_0_1"/>
<proteinExistence type="predicted"/>
<protein>
    <submittedName>
        <fullName evidence="2">Uncharacterized protein</fullName>
    </submittedName>
</protein>
<dbReference type="Proteomes" id="UP000006038">
    <property type="component" value="Chromosome 3"/>
</dbReference>
<accession>J3LS72</accession>
<organism evidence="2">
    <name type="scientific">Oryza brachyantha</name>
    <name type="common">malo sina</name>
    <dbReference type="NCBI Taxonomy" id="4533"/>
    <lineage>
        <taxon>Eukaryota</taxon>
        <taxon>Viridiplantae</taxon>
        <taxon>Streptophyta</taxon>
        <taxon>Embryophyta</taxon>
        <taxon>Tracheophyta</taxon>
        <taxon>Spermatophyta</taxon>
        <taxon>Magnoliopsida</taxon>
        <taxon>Liliopsida</taxon>
        <taxon>Poales</taxon>
        <taxon>Poaceae</taxon>
        <taxon>BOP clade</taxon>
        <taxon>Oryzoideae</taxon>
        <taxon>Oryzeae</taxon>
        <taxon>Oryzinae</taxon>
        <taxon>Oryza</taxon>
    </lineage>
</organism>
<reference evidence="2" key="1">
    <citation type="journal article" date="2013" name="Nat. Commun.">
        <title>Whole-genome sequencing of Oryza brachyantha reveals mechanisms underlying Oryza genome evolution.</title>
        <authorList>
            <person name="Chen J."/>
            <person name="Huang Q."/>
            <person name="Gao D."/>
            <person name="Wang J."/>
            <person name="Lang Y."/>
            <person name="Liu T."/>
            <person name="Li B."/>
            <person name="Bai Z."/>
            <person name="Luis Goicoechea J."/>
            <person name="Liang C."/>
            <person name="Chen C."/>
            <person name="Zhang W."/>
            <person name="Sun S."/>
            <person name="Liao Y."/>
            <person name="Zhang X."/>
            <person name="Yang L."/>
            <person name="Song C."/>
            <person name="Wang M."/>
            <person name="Shi J."/>
            <person name="Liu G."/>
            <person name="Liu J."/>
            <person name="Zhou H."/>
            <person name="Zhou W."/>
            <person name="Yu Q."/>
            <person name="An N."/>
            <person name="Chen Y."/>
            <person name="Cai Q."/>
            <person name="Wang B."/>
            <person name="Liu B."/>
            <person name="Min J."/>
            <person name="Huang Y."/>
            <person name="Wu H."/>
            <person name="Li Z."/>
            <person name="Zhang Y."/>
            <person name="Yin Y."/>
            <person name="Song W."/>
            <person name="Jiang J."/>
            <person name="Jackson S.A."/>
            <person name="Wing R.A."/>
            <person name="Wang J."/>
            <person name="Chen M."/>
        </authorList>
    </citation>
    <scope>NUCLEOTIDE SEQUENCE [LARGE SCALE GENOMIC DNA]</scope>
    <source>
        <strain evidence="2">cv. IRGC 101232</strain>
    </source>
</reference>
<evidence type="ECO:0000313" key="2">
    <source>
        <dbReference type="EnsemblPlants" id="OB03G38980.1"/>
    </source>
</evidence>
<keyword evidence="1" id="KW-0732">Signal</keyword>
<evidence type="ECO:0000313" key="3">
    <source>
        <dbReference type="Proteomes" id="UP000006038"/>
    </source>
</evidence>
<evidence type="ECO:0000256" key="1">
    <source>
        <dbReference type="SAM" id="SignalP"/>
    </source>
</evidence>